<keyword evidence="4 8" id="KW-0812">Transmembrane</keyword>
<feature type="compositionally biased region" description="Polar residues" evidence="7">
    <location>
        <begin position="133"/>
        <end position="151"/>
    </location>
</feature>
<evidence type="ECO:0000256" key="1">
    <source>
        <dbReference type="ARBA" id="ARBA00004141"/>
    </source>
</evidence>
<evidence type="ECO:0000256" key="7">
    <source>
        <dbReference type="SAM" id="MobiDB-lite"/>
    </source>
</evidence>
<evidence type="ECO:0000313" key="10">
    <source>
        <dbReference type="Proteomes" id="UP000838412"/>
    </source>
</evidence>
<dbReference type="EMBL" id="OV696688">
    <property type="protein sequence ID" value="CAH1257836.1"/>
    <property type="molecule type" value="Genomic_DNA"/>
</dbReference>
<evidence type="ECO:0000256" key="4">
    <source>
        <dbReference type="ARBA" id="ARBA00022692"/>
    </source>
</evidence>
<keyword evidence="5 8" id="KW-1133">Transmembrane helix</keyword>
<dbReference type="Proteomes" id="UP000838412">
    <property type="component" value="Chromosome 3"/>
</dbReference>
<keyword evidence="6 8" id="KW-0472">Membrane</keyword>
<proteinExistence type="inferred from homology"/>
<evidence type="ECO:0000256" key="8">
    <source>
        <dbReference type="SAM" id="Phobius"/>
    </source>
</evidence>
<evidence type="ECO:0000256" key="6">
    <source>
        <dbReference type="ARBA" id="ARBA00023136"/>
    </source>
</evidence>
<comment type="similarity">
    <text evidence="2">Belongs to the SLC35F solute transporter family.</text>
</comment>
<evidence type="ECO:0000256" key="5">
    <source>
        <dbReference type="ARBA" id="ARBA00022989"/>
    </source>
</evidence>
<dbReference type="Pfam" id="PF06027">
    <property type="entry name" value="SLC35F"/>
    <property type="match status" value="1"/>
</dbReference>
<feature type="transmembrane region" description="Helical" evidence="8">
    <location>
        <begin position="72"/>
        <end position="90"/>
    </location>
</feature>
<evidence type="ECO:0000313" key="9">
    <source>
        <dbReference type="EMBL" id="CAH1257836.1"/>
    </source>
</evidence>
<name>A0A8K0EMV7_BRALA</name>
<organism evidence="9 10">
    <name type="scientific">Branchiostoma lanceolatum</name>
    <name type="common">Common lancelet</name>
    <name type="synonym">Amphioxus lanceolatum</name>
    <dbReference type="NCBI Taxonomy" id="7740"/>
    <lineage>
        <taxon>Eukaryota</taxon>
        <taxon>Metazoa</taxon>
        <taxon>Chordata</taxon>
        <taxon>Cephalochordata</taxon>
        <taxon>Leptocardii</taxon>
        <taxon>Amphioxiformes</taxon>
        <taxon>Branchiostomatidae</taxon>
        <taxon>Branchiostoma</taxon>
    </lineage>
</organism>
<keyword evidence="3" id="KW-0813">Transport</keyword>
<reference evidence="9" key="1">
    <citation type="submission" date="2022-01" db="EMBL/GenBank/DDBJ databases">
        <authorList>
            <person name="Braso-Vives M."/>
        </authorList>
    </citation>
    <scope>NUCLEOTIDE SEQUENCE</scope>
</reference>
<keyword evidence="10" id="KW-1185">Reference proteome</keyword>
<comment type="subcellular location">
    <subcellularLocation>
        <location evidence="1">Membrane</location>
        <topology evidence="1">Multi-pass membrane protein</topology>
    </subcellularLocation>
</comment>
<dbReference type="GO" id="GO:0022857">
    <property type="term" value="F:transmembrane transporter activity"/>
    <property type="evidence" value="ECO:0007669"/>
    <property type="project" value="InterPro"/>
</dbReference>
<dbReference type="GO" id="GO:0016020">
    <property type="term" value="C:membrane"/>
    <property type="evidence" value="ECO:0007669"/>
    <property type="project" value="UniProtKB-SubCell"/>
</dbReference>
<sequence length="151" mass="16477">MAAVEERREEDVPVENIGPVAKVQLTWRDRLRRRSSRWCCWASPSVLICGTSVTSTLLEAKYKVSTPTAQSFLNYILLALVFSIPLAFAPHPTPPPARPMCTQRTVTASRLSRWAQISDKGSVAAGTLPPPSTAQYRLSPDNQSGASANVP</sequence>
<evidence type="ECO:0000256" key="3">
    <source>
        <dbReference type="ARBA" id="ARBA00022448"/>
    </source>
</evidence>
<accession>A0A8K0EMV7</accession>
<evidence type="ECO:0000256" key="2">
    <source>
        <dbReference type="ARBA" id="ARBA00007863"/>
    </source>
</evidence>
<dbReference type="InterPro" id="IPR009262">
    <property type="entry name" value="SLC35_F1/F2/F6"/>
</dbReference>
<feature type="region of interest" description="Disordered" evidence="7">
    <location>
        <begin position="121"/>
        <end position="151"/>
    </location>
</feature>
<protein>
    <submittedName>
        <fullName evidence="9">SLC35F2 protein</fullName>
    </submittedName>
</protein>
<dbReference type="AlphaFoldDB" id="A0A8K0EMV7"/>
<gene>
    <name evidence="9" type="primary">SLC35F2</name>
    <name evidence="9" type="ORF">BLAG_LOCUS15604</name>
</gene>